<accession>W6MB60</accession>
<reference evidence="3" key="2">
    <citation type="submission" date="2014-03" db="EMBL/GenBank/DDBJ databases">
        <title>Candidatus Competibacter-lineage genomes retrieved from metagenomes reveal functional metabolic diversity.</title>
        <authorList>
            <person name="McIlroy S.J."/>
            <person name="Albertsen M."/>
            <person name="Andresen E.K."/>
            <person name="Saunders A.M."/>
            <person name="Kristiansen R."/>
            <person name="Stokholm-Bjerregaard M."/>
            <person name="Nielsen K.L."/>
            <person name="Nielsen P.H."/>
        </authorList>
    </citation>
    <scope>NUCLEOTIDE SEQUENCE</scope>
    <source>
        <strain evidence="3">Run_A_D11</strain>
    </source>
</reference>
<dbReference type="EC" id="3.1.1.22" evidence="3"/>
<dbReference type="InterPro" id="IPR029058">
    <property type="entry name" value="AB_hydrolase_fold"/>
</dbReference>
<dbReference type="STRING" id="1400863.BN873_1030002"/>
<name>W6MB60_9GAMM</name>
<dbReference type="AlphaFoldDB" id="W6MB60"/>
<keyword evidence="4" id="KW-1185">Reference proteome</keyword>
<organism evidence="3 4">
    <name type="scientific">Candidatus Competibacter denitrificans Run_A_D11</name>
    <dbReference type="NCBI Taxonomy" id="1400863"/>
    <lineage>
        <taxon>Bacteria</taxon>
        <taxon>Pseudomonadati</taxon>
        <taxon>Pseudomonadota</taxon>
        <taxon>Gammaproteobacteria</taxon>
        <taxon>Candidatus Competibacteraceae</taxon>
        <taxon>Candidatus Competibacter</taxon>
    </lineage>
</organism>
<dbReference type="Proteomes" id="UP000035760">
    <property type="component" value="Unassembled WGS sequence"/>
</dbReference>
<sequence length="176" mass="18953">MIGADSVEGRPLTTEDAAYARRLQQGIAEVQLSARLRGKPTLIVHGRADALVPVNHASRAYYGANRLIEGNRHQAVSYIEVTNAQHFDGFLAFPDYAARYIPLHVYLIRALNAMCQHLTAGTALPPSQVVRTVPRGASGSPSASNPITATNVPPIAENPATGDLIRFGQNTLYIPD</sequence>
<dbReference type="GO" id="GO:0019605">
    <property type="term" value="P:butyrate metabolic process"/>
    <property type="evidence" value="ECO:0007669"/>
    <property type="project" value="InterPro"/>
</dbReference>
<evidence type="ECO:0000313" key="4">
    <source>
        <dbReference type="Proteomes" id="UP000035760"/>
    </source>
</evidence>
<evidence type="ECO:0000256" key="2">
    <source>
        <dbReference type="SAM" id="MobiDB-lite"/>
    </source>
</evidence>
<reference evidence="3" key="1">
    <citation type="submission" date="2013-07" db="EMBL/GenBank/DDBJ databases">
        <authorList>
            <person name="McIlroy S."/>
        </authorList>
    </citation>
    <scope>NUCLEOTIDE SEQUENCE [LARGE SCALE GENOMIC DNA]</scope>
    <source>
        <strain evidence="3">Run_A_D11</strain>
    </source>
</reference>
<dbReference type="GO" id="GO:0047989">
    <property type="term" value="F:hydroxybutyrate-dimer hydrolase activity"/>
    <property type="evidence" value="ECO:0007669"/>
    <property type="project" value="UniProtKB-EC"/>
</dbReference>
<dbReference type="GO" id="GO:0005615">
    <property type="term" value="C:extracellular space"/>
    <property type="evidence" value="ECO:0007669"/>
    <property type="project" value="InterPro"/>
</dbReference>
<dbReference type="InterPro" id="IPR016582">
    <property type="entry name" value="OHBut_olig_hydro_put"/>
</dbReference>
<protein>
    <submittedName>
        <fullName evidence="3">D-(-)-3-hydroxybutyrate oligomer hydrolase</fullName>
        <ecNumber evidence="3">3.1.1.22</ecNumber>
    </submittedName>
</protein>
<gene>
    <name evidence="3" type="ORF">BN873_1030002</name>
</gene>
<proteinExistence type="predicted"/>
<dbReference type="Gene3D" id="3.40.50.1820">
    <property type="entry name" value="alpha/beta hydrolase"/>
    <property type="match status" value="1"/>
</dbReference>
<feature type="region of interest" description="Disordered" evidence="2">
    <location>
        <begin position="133"/>
        <end position="153"/>
    </location>
</feature>
<comment type="caution">
    <text evidence="3">The sequence shown here is derived from an EMBL/GenBank/DDBJ whole genome shotgun (WGS) entry which is preliminary data.</text>
</comment>
<dbReference type="EMBL" id="CBTJ020000006">
    <property type="protein sequence ID" value="CDI01098.1"/>
    <property type="molecule type" value="Genomic_DNA"/>
</dbReference>
<evidence type="ECO:0000313" key="3">
    <source>
        <dbReference type="EMBL" id="CDI01098.1"/>
    </source>
</evidence>
<keyword evidence="1 3" id="KW-0378">Hydrolase</keyword>
<evidence type="ECO:0000256" key="1">
    <source>
        <dbReference type="ARBA" id="ARBA00022801"/>
    </source>
</evidence>
<dbReference type="Pfam" id="PF10605">
    <property type="entry name" value="3HBOH"/>
    <property type="match status" value="1"/>
</dbReference>
<dbReference type="SUPFAM" id="SSF53474">
    <property type="entry name" value="alpha/beta-Hydrolases"/>
    <property type="match status" value="1"/>
</dbReference>
<feature type="compositionally biased region" description="Polar residues" evidence="2">
    <location>
        <begin position="139"/>
        <end position="151"/>
    </location>
</feature>